<dbReference type="Proteomes" id="UP001209713">
    <property type="component" value="Unassembled WGS sequence"/>
</dbReference>
<dbReference type="Pfam" id="PF11102">
    <property type="entry name" value="YjbF"/>
    <property type="match status" value="1"/>
</dbReference>
<keyword evidence="1" id="KW-0732">Signal</keyword>
<feature type="signal peptide" evidence="1">
    <location>
        <begin position="1"/>
        <end position="22"/>
    </location>
</feature>
<accession>A0ABT2YP48</accession>
<evidence type="ECO:0000313" key="3">
    <source>
        <dbReference type="Proteomes" id="UP001209713"/>
    </source>
</evidence>
<dbReference type="RefSeq" id="WP_263529029.1">
    <property type="nucleotide sequence ID" value="NZ_JAOVZB010000001.1"/>
</dbReference>
<dbReference type="Gene3D" id="2.40.360.10">
    <property type="entry name" value="YmcC-like"/>
    <property type="match status" value="1"/>
</dbReference>
<proteinExistence type="predicted"/>
<evidence type="ECO:0000313" key="2">
    <source>
        <dbReference type="EMBL" id="MCV2401655.1"/>
    </source>
</evidence>
<keyword evidence="2" id="KW-0449">Lipoprotein</keyword>
<sequence length="241" mass="27039">MNFFNKVTAHLFLLTLAISASGCSSNFTDAINSALEARTINKGLPITAEYVNSLPYASAIVKLNDRAPILIILSSAEYINSKYSYSLTWLSSDKAAIVTENGRIVKTIGLTGNNLEQLFTQNHNGPPTPGTSKSWHAIYDWSPGYRYNFTADIQSKTHGSEQISTELWTEQTEHTSEIVFFESLNTSFTNHFWKVPQQGSYKSYIIKTTQYIGPNMDKIEMLFIKPFLEPISATENREATQ</sequence>
<keyword evidence="3" id="KW-1185">Reference proteome</keyword>
<dbReference type="SUPFAM" id="SSF159270">
    <property type="entry name" value="YmcC-like"/>
    <property type="match status" value="1"/>
</dbReference>
<dbReference type="InterPro" id="IPR023373">
    <property type="entry name" value="YmcC_sf"/>
</dbReference>
<evidence type="ECO:0000256" key="1">
    <source>
        <dbReference type="SAM" id="SignalP"/>
    </source>
</evidence>
<reference evidence="2 3" key="1">
    <citation type="submission" date="2022-10" db="EMBL/GenBank/DDBJ databases">
        <title>Marinomonas transparenta sp. nov. and Marinomonas sargassi sp. nov., isolated from marine alga (Sargassum natans (L.) Gaillon).</title>
        <authorList>
            <person name="Wang Y."/>
        </authorList>
    </citation>
    <scope>NUCLEOTIDE SEQUENCE [LARGE SCALE GENOMIC DNA]</scope>
    <source>
        <strain evidence="2 3">C2222</strain>
    </source>
</reference>
<dbReference type="PROSITE" id="PS51257">
    <property type="entry name" value="PROKAR_LIPOPROTEIN"/>
    <property type="match status" value="1"/>
</dbReference>
<gene>
    <name evidence="2" type="ORF">OFY17_02045</name>
</gene>
<protein>
    <submittedName>
        <fullName evidence="2">YjbF family lipoprotein</fullName>
    </submittedName>
</protein>
<dbReference type="InterPro" id="IPR021308">
    <property type="entry name" value="GfcB"/>
</dbReference>
<feature type="chain" id="PRO_5046506956" evidence="1">
    <location>
        <begin position="23"/>
        <end position="241"/>
    </location>
</feature>
<organism evidence="2 3">
    <name type="scientific">Marinomonas sargassi</name>
    <dbReference type="NCBI Taxonomy" id="2984494"/>
    <lineage>
        <taxon>Bacteria</taxon>
        <taxon>Pseudomonadati</taxon>
        <taxon>Pseudomonadota</taxon>
        <taxon>Gammaproteobacteria</taxon>
        <taxon>Oceanospirillales</taxon>
        <taxon>Oceanospirillaceae</taxon>
        <taxon>Marinomonas</taxon>
    </lineage>
</organism>
<name>A0ABT2YP48_9GAMM</name>
<comment type="caution">
    <text evidence="2">The sequence shown here is derived from an EMBL/GenBank/DDBJ whole genome shotgun (WGS) entry which is preliminary data.</text>
</comment>
<dbReference type="EMBL" id="JAOVZB010000001">
    <property type="protein sequence ID" value="MCV2401655.1"/>
    <property type="molecule type" value="Genomic_DNA"/>
</dbReference>